<feature type="transmembrane region" description="Helical" evidence="6">
    <location>
        <begin position="419"/>
        <end position="441"/>
    </location>
</feature>
<feature type="transmembrane region" description="Helical" evidence="6">
    <location>
        <begin position="453"/>
        <end position="472"/>
    </location>
</feature>
<evidence type="ECO:0000256" key="5">
    <source>
        <dbReference type="RuleBase" id="RU000320"/>
    </source>
</evidence>
<dbReference type="PANTHER" id="PTHR42829:SF1">
    <property type="entry name" value="INORGANIC CARBON TRANSPORTER SUBUNIT DABB-RELATED"/>
    <property type="match status" value="1"/>
</dbReference>
<evidence type="ECO:0000313" key="9">
    <source>
        <dbReference type="EMBL" id="TQO20812.1"/>
    </source>
</evidence>
<feature type="transmembrane region" description="Helical" evidence="6">
    <location>
        <begin position="196"/>
        <end position="217"/>
    </location>
</feature>
<evidence type="ECO:0000313" key="10">
    <source>
        <dbReference type="Proteomes" id="UP000316560"/>
    </source>
</evidence>
<dbReference type="GO" id="GO:0003954">
    <property type="term" value="F:NADH dehydrogenase activity"/>
    <property type="evidence" value="ECO:0007669"/>
    <property type="project" value="TreeGrafter"/>
</dbReference>
<keyword evidence="10" id="KW-1185">Reference proteome</keyword>
<feature type="domain" description="NADH:quinone oxidoreductase/Mrp antiporter transmembrane" evidence="7">
    <location>
        <begin position="124"/>
        <end position="398"/>
    </location>
</feature>
<dbReference type="Proteomes" id="UP000316560">
    <property type="component" value="Unassembled WGS sequence"/>
</dbReference>
<evidence type="ECO:0000256" key="4">
    <source>
        <dbReference type="ARBA" id="ARBA00023136"/>
    </source>
</evidence>
<dbReference type="GO" id="GO:0016020">
    <property type="term" value="C:membrane"/>
    <property type="evidence" value="ECO:0007669"/>
    <property type="project" value="UniProtKB-SubCell"/>
</dbReference>
<dbReference type="InterPro" id="IPR001516">
    <property type="entry name" value="Proton_antipo_N"/>
</dbReference>
<reference evidence="9 10" key="1">
    <citation type="submission" date="2019-06" db="EMBL/GenBank/DDBJ databases">
        <title>Sequencing the genomes of 1000 actinobacteria strains.</title>
        <authorList>
            <person name="Klenk H.-P."/>
        </authorList>
    </citation>
    <scope>NUCLEOTIDE SEQUENCE [LARGE SCALE GENOMIC DNA]</scope>
    <source>
        <strain evidence="9 10">DSM 21947</strain>
    </source>
</reference>
<feature type="transmembrane region" description="Helical" evidence="6">
    <location>
        <begin position="358"/>
        <end position="380"/>
    </location>
</feature>
<evidence type="ECO:0000259" key="8">
    <source>
        <dbReference type="Pfam" id="PF00662"/>
    </source>
</evidence>
<keyword evidence="4 6" id="KW-0472">Membrane</keyword>
<feature type="domain" description="NADH-Ubiquinone oxidoreductase (complex I) chain 5 N-terminal" evidence="8">
    <location>
        <begin position="68"/>
        <end position="105"/>
    </location>
</feature>
<dbReference type="GO" id="GO:0042773">
    <property type="term" value="P:ATP synthesis coupled electron transport"/>
    <property type="evidence" value="ECO:0007669"/>
    <property type="project" value="InterPro"/>
</dbReference>
<evidence type="ECO:0000259" key="7">
    <source>
        <dbReference type="Pfam" id="PF00361"/>
    </source>
</evidence>
<feature type="transmembrane region" description="Helical" evidence="6">
    <location>
        <begin position="165"/>
        <end position="184"/>
    </location>
</feature>
<feature type="transmembrane region" description="Helical" evidence="6">
    <location>
        <begin position="267"/>
        <end position="284"/>
    </location>
</feature>
<dbReference type="PANTHER" id="PTHR42829">
    <property type="entry name" value="NADH-UBIQUINONE OXIDOREDUCTASE CHAIN 5"/>
    <property type="match status" value="1"/>
</dbReference>
<feature type="transmembrane region" description="Helical" evidence="6">
    <location>
        <begin position="237"/>
        <end position="255"/>
    </location>
</feature>
<feature type="transmembrane region" description="Helical" evidence="6">
    <location>
        <begin position="75"/>
        <end position="98"/>
    </location>
</feature>
<dbReference type="Pfam" id="PF00662">
    <property type="entry name" value="Proton_antipo_N"/>
    <property type="match status" value="1"/>
</dbReference>
<comment type="subcellular location">
    <subcellularLocation>
        <location evidence="1">Endomembrane system</location>
        <topology evidence="1">Multi-pass membrane protein</topology>
    </subcellularLocation>
    <subcellularLocation>
        <location evidence="5">Membrane</location>
        <topology evidence="5">Multi-pass membrane protein</topology>
    </subcellularLocation>
</comment>
<evidence type="ECO:0000256" key="2">
    <source>
        <dbReference type="ARBA" id="ARBA00022692"/>
    </source>
</evidence>
<accession>A0A8H2PVF6</accession>
<feature type="transmembrane region" description="Helical" evidence="6">
    <location>
        <begin position="6"/>
        <end position="26"/>
    </location>
</feature>
<organism evidence="9 10">
    <name type="scientific">Rhodoglobus vestalii</name>
    <dbReference type="NCBI Taxonomy" id="193384"/>
    <lineage>
        <taxon>Bacteria</taxon>
        <taxon>Bacillati</taxon>
        <taxon>Actinomycetota</taxon>
        <taxon>Actinomycetes</taxon>
        <taxon>Micrococcales</taxon>
        <taxon>Microbacteriaceae</taxon>
        <taxon>Rhodoglobus</taxon>
    </lineage>
</organism>
<sequence length="504" mass="52327">MDVIGLSVAIVSPWLAALVAGAFAAAKLNSNAAGTAASAITGVGFTVVAFVSIVGTQSSTGRSALIPPTLQWDSLAVSMSLLVLGLSTLIQVFALRYLRGDVRHTWFIMFTNLVTAPTVLLVCAGSVIIFAVAWVGAGAALVALLATYHHLGQAQDGVRRTALRFGTADSGLLVGSAIVVISAGRDVPLDEVAARVSAMPVALQFLIPTLLVASALARSSQIPFHGWLPFTLASPTPVSALMHAGVVNAGAILLLRFAETVSLQQAIMIVVFLAGAVTLIYASAVRLVRPDVKGRLVFSTMAQMGFMIMTCGLGLYAAAIFHLIAHSLFKSTLFLSAGSGVREHAISRNLPARLTTRPVVIGVAIAVAVLAPLASLFAAKATIAPGISTAELGLFLFVALTLGVALGAGLLTHFSVQSFALGLIATIVVSFGYTIAVHWFGTVLTVSTSGPGAPPWLLIIPAVGLIGVEILARSRTRYTTIRELIYTRSLSATISRDTLSKGRI</sequence>
<protein>
    <submittedName>
        <fullName evidence="9">NADH-quinone oxidoreductase subunit L/NAD(P)H-quinone oxidoreductase subunit 5</fullName>
    </submittedName>
</protein>
<feature type="transmembrane region" description="Helical" evidence="6">
    <location>
        <begin position="33"/>
        <end position="55"/>
    </location>
</feature>
<dbReference type="GO" id="GO:0008137">
    <property type="term" value="F:NADH dehydrogenase (ubiquinone) activity"/>
    <property type="evidence" value="ECO:0007669"/>
    <property type="project" value="InterPro"/>
</dbReference>
<proteinExistence type="predicted"/>
<evidence type="ECO:0000256" key="1">
    <source>
        <dbReference type="ARBA" id="ARBA00004127"/>
    </source>
</evidence>
<evidence type="ECO:0000256" key="3">
    <source>
        <dbReference type="ARBA" id="ARBA00022989"/>
    </source>
</evidence>
<dbReference type="InterPro" id="IPR003945">
    <property type="entry name" value="NU5C-like"/>
</dbReference>
<name>A0A8H2PVF6_9MICO</name>
<dbReference type="Pfam" id="PF00361">
    <property type="entry name" value="Proton_antipo_M"/>
    <property type="match status" value="1"/>
</dbReference>
<feature type="transmembrane region" description="Helical" evidence="6">
    <location>
        <begin position="304"/>
        <end position="325"/>
    </location>
</feature>
<evidence type="ECO:0000256" key="6">
    <source>
        <dbReference type="SAM" id="Phobius"/>
    </source>
</evidence>
<feature type="transmembrane region" description="Helical" evidence="6">
    <location>
        <begin position="392"/>
        <end position="412"/>
    </location>
</feature>
<dbReference type="InterPro" id="IPR001750">
    <property type="entry name" value="ND/Mrp_TM"/>
</dbReference>
<dbReference type="EMBL" id="VFRA01000001">
    <property type="protein sequence ID" value="TQO20812.1"/>
    <property type="molecule type" value="Genomic_DNA"/>
</dbReference>
<dbReference type="AlphaFoldDB" id="A0A8H2PVF6"/>
<gene>
    <name evidence="9" type="ORF">FB472_2464</name>
</gene>
<dbReference type="GO" id="GO:0015990">
    <property type="term" value="P:electron transport coupled proton transport"/>
    <property type="evidence" value="ECO:0007669"/>
    <property type="project" value="TreeGrafter"/>
</dbReference>
<keyword evidence="3 6" id="KW-1133">Transmembrane helix</keyword>
<keyword evidence="2 5" id="KW-0812">Transmembrane</keyword>
<comment type="caution">
    <text evidence="9">The sequence shown here is derived from an EMBL/GenBank/DDBJ whole genome shotgun (WGS) entry which is preliminary data.</text>
</comment>
<dbReference type="RefSeq" id="WP_141991069.1">
    <property type="nucleotide sequence ID" value="NZ_VFRA01000001.1"/>
</dbReference>
<feature type="transmembrane region" description="Helical" evidence="6">
    <location>
        <begin position="119"/>
        <end position="145"/>
    </location>
</feature>
<dbReference type="OrthoDB" id="9811798at2"/>
<dbReference type="PRINTS" id="PR01434">
    <property type="entry name" value="NADHDHGNASE5"/>
</dbReference>
<dbReference type="GO" id="GO:0012505">
    <property type="term" value="C:endomembrane system"/>
    <property type="evidence" value="ECO:0007669"/>
    <property type="project" value="UniProtKB-SubCell"/>
</dbReference>